<protein>
    <submittedName>
        <fullName evidence="1">Uncharacterized protein</fullName>
    </submittedName>
</protein>
<organism evidence="1 2">
    <name type="scientific">Cricetulus griseus</name>
    <name type="common">Chinese hamster</name>
    <name type="synonym">Cricetulus barabensis griseus</name>
    <dbReference type="NCBI Taxonomy" id="10029"/>
    <lineage>
        <taxon>Eukaryota</taxon>
        <taxon>Metazoa</taxon>
        <taxon>Chordata</taxon>
        <taxon>Craniata</taxon>
        <taxon>Vertebrata</taxon>
        <taxon>Euteleostomi</taxon>
        <taxon>Mammalia</taxon>
        <taxon>Eutheria</taxon>
        <taxon>Euarchontoglires</taxon>
        <taxon>Glires</taxon>
        <taxon>Rodentia</taxon>
        <taxon>Myomorpha</taxon>
        <taxon>Muroidea</taxon>
        <taxon>Cricetidae</taxon>
        <taxon>Cricetinae</taxon>
        <taxon>Cricetulus</taxon>
    </lineage>
</organism>
<evidence type="ECO:0000313" key="1">
    <source>
        <dbReference type="EMBL" id="EGV91153.1"/>
    </source>
</evidence>
<reference evidence="2" key="1">
    <citation type="journal article" date="2011" name="Nat. Biotechnol.">
        <title>The genomic sequence of the Chinese hamster ovary (CHO)-K1 cell line.</title>
        <authorList>
            <person name="Xu X."/>
            <person name="Nagarajan H."/>
            <person name="Lewis N.E."/>
            <person name="Pan S."/>
            <person name="Cai Z."/>
            <person name="Liu X."/>
            <person name="Chen W."/>
            <person name="Xie M."/>
            <person name="Wang W."/>
            <person name="Hammond S."/>
            <person name="Andersen M.R."/>
            <person name="Neff N."/>
            <person name="Passarelli B."/>
            <person name="Koh W."/>
            <person name="Fan H.C."/>
            <person name="Wang J."/>
            <person name="Gui Y."/>
            <person name="Lee K.H."/>
            <person name="Betenbaugh M.J."/>
            <person name="Quake S.R."/>
            <person name="Famili I."/>
            <person name="Palsson B.O."/>
            <person name="Wang J."/>
        </authorList>
    </citation>
    <scope>NUCLEOTIDE SEQUENCE [LARGE SCALE GENOMIC DNA]</scope>
    <source>
        <strain evidence="2">CHO K1 cell line</strain>
    </source>
</reference>
<dbReference type="InParanoid" id="G3IQD0"/>
<dbReference type="EMBL" id="JH070732">
    <property type="protein sequence ID" value="EGV91153.1"/>
    <property type="molecule type" value="Genomic_DNA"/>
</dbReference>
<dbReference type="AlphaFoldDB" id="G3IQD0"/>
<proteinExistence type="predicted"/>
<gene>
    <name evidence="1" type="ORF">I79_026249</name>
</gene>
<sequence length="52" mass="5931">MHLLSMWFFPHPPFNLAIDSLMHPKLAQTNYIVRVGLELLVFCSYLAGDVIA</sequence>
<name>G3IQD0_CRIGR</name>
<dbReference type="Proteomes" id="UP000001075">
    <property type="component" value="Unassembled WGS sequence"/>
</dbReference>
<accession>G3IQD0</accession>
<evidence type="ECO:0000313" key="2">
    <source>
        <dbReference type="Proteomes" id="UP000001075"/>
    </source>
</evidence>